<dbReference type="Pfam" id="PF08436">
    <property type="entry name" value="DXP_redisom_C"/>
    <property type="match status" value="1"/>
</dbReference>
<dbReference type="Gene3D" id="3.40.50.720">
    <property type="entry name" value="NAD(P)-binding Rossmann-like Domain"/>
    <property type="match status" value="1"/>
</dbReference>
<evidence type="ECO:0000259" key="11">
    <source>
        <dbReference type="Pfam" id="PF08436"/>
    </source>
</evidence>
<dbReference type="InterPro" id="IPR013512">
    <property type="entry name" value="DXP_reductoisomerase_N"/>
</dbReference>
<dbReference type="PANTHER" id="PTHR30525">
    <property type="entry name" value="1-DEOXY-D-XYLULOSE 5-PHOSPHATE REDUCTOISOMERASE"/>
    <property type="match status" value="1"/>
</dbReference>
<feature type="domain" description="1-deoxy-D-xylulose 5-phosphate reductoisomerase C-terminal" evidence="11">
    <location>
        <begin position="143"/>
        <end position="226"/>
    </location>
</feature>
<dbReference type="Proteomes" id="UP000823896">
    <property type="component" value="Unassembled WGS sequence"/>
</dbReference>
<dbReference type="AlphaFoldDB" id="A0A9D2NRM0"/>
<dbReference type="PIRSF" id="PIRSF006205">
    <property type="entry name" value="Dxp_reductismrs"/>
    <property type="match status" value="1"/>
</dbReference>
<evidence type="ECO:0000259" key="12">
    <source>
        <dbReference type="Pfam" id="PF13288"/>
    </source>
</evidence>
<dbReference type="Pfam" id="PF02670">
    <property type="entry name" value="DXP_reductoisom"/>
    <property type="match status" value="1"/>
</dbReference>
<evidence type="ECO:0000256" key="8">
    <source>
        <dbReference type="ARBA" id="ARBA00048543"/>
    </source>
</evidence>
<reference evidence="13" key="2">
    <citation type="submission" date="2021-04" db="EMBL/GenBank/DDBJ databases">
        <authorList>
            <person name="Gilroy R."/>
        </authorList>
    </citation>
    <scope>NUCLEOTIDE SEQUENCE</scope>
    <source>
        <strain evidence="13">CHK187-11901</strain>
    </source>
</reference>
<feature type="binding site" evidence="9">
    <location>
        <position position="149"/>
    </location>
    <ligand>
        <name>Mn(2+)</name>
        <dbReference type="ChEBI" id="CHEBI:29035"/>
    </ligand>
</feature>
<evidence type="ECO:0000256" key="2">
    <source>
        <dbReference type="ARBA" id="ARBA00006825"/>
    </source>
</evidence>
<dbReference type="SUPFAM" id="SSF51735">
    <property type="entry name" value="NAD(P)-binding Rossmann-fold domains"/>
    <property type="match status" value="1"/>
</dbReference>
<feature type="binding site" evidence="9">
    <location>
        <position position="202"/>
    </location>
    <ligand>
        <name>NADPH</name>
        <dbReference type="ChEBI" id="CHEBI:57783"/>
    </ligand>
</feature>
<keyword evidence="6 9" id="KW-0464">Manganese</keyword>
<keyword evidence="5 9" id="KW-0560">Oxidoreductase</keyword>
<feature type="binding site" evidence="9">
    <location>
        <position position="38"/>
    </location>
    <ligand>
        <name>NADPH</name>
        <dbReference type="ChEBI" id="CHEBI:57783"/>
    </ligand>
</feature>
<dbReference type="GO" id="GO:0030604">
    <property type="term" value="F:1-deoxy-D-xylulose-5-phosphate reductoisomerase activity"/>
    <property type="evidence" value="ECO:0007669"/>
    <property type="project" value="UniProtKB-UniRule"/>
</dbReference>
<dbReference type="InterPro" id="IPR013644">
    <property type="entry name" value="DXP_reductoisomerase_C"/>
</dbReference>
<comment type="pathway">
    <text evidence="1 9">Isoprenoid biosynthesis; isopentenyl diphosphate biosynthesis via DXP pathway; isopentenyl diphosphate from 1-deoxy-D-xylulose 5-phosphate: step 1/6.</text>
</comment>
<dbReference type="GO" id="GO:0030145">
    <property type="term" value="F:manganese ion binding"/>
    <property type="evidence" value="ECO:0007669"/>
    <property type="project" value="TreeGrafter"/>
</dbReference>
<keyword evidence="3 9" id="KW-0479">Metal-binding</keyword>
<feature type="binding site" evidence="9">
    <location>
        <position position="148"/>
    </location>
    <ligand>
        <name>1-deoxy-D-xylulose 5-phosphate</name>
        <dbReference type="ChEBI" id="CHEBI:57792"/>
    </ligand>
</feature>
<dbReference type="GO" id="GO:0051484">
    <property type="term" value="P:isopentenyl diphosphate biosynthetic process, methylerythritol 4-phosphate pathway involved in terpenoid biosynthetic process"/>
    <property type="evidence" value="ECO:0007669"/>
    <property type="project" value="UniProtKB-ARBA"/>
</dbReference>
<proteinExistence type="inferred from homology"/>
<feature type="binding site" evidence="9">
    <location>
        <position position="122"/>
    </location>
    <ligand>
        <name>1-deoxy-D-xylulose 5-phosphate</name>
        <dbReference type="ChEBI" id="CHEBI:57792"/>
    </ligand>
</feature>
<feature type="binding site" evidence="9">
    <location>
        <position position="214"/>
    </location>
    <ligand>
        <name>1-deoxy-D-xylulose 5-phosphate</name>
        <dbReference type="ChEBI" id="CHEBI:57792"/>
    </ligand>
</feature>
<dbReference type="EC" id="1.1.1.267" evidence="9"/>
<feature type="binding site" evidence="9">
    <location>
        <position position="147"/>
    </location>
    <ligand>
        <name>Mn(2+)</name>
        <dbReference type="ChEBI" id="CHEBI:29035"/>
    </ligand>
</feature>
<dbReference type="InterPro" id="IPR036291">
    <property type="entry name" value="NAD(P)-bd_dom_sf"/>
</dbReference>
<comment type="similarity">
    <text evidence="2 9">Belongs to the DXR family.</text>
</comment>
<evidence type="ECO:0000313" key="14">
    <source>
        <dbReference type="Proteomes" id="UP000823896"/>
    </source>
</evidence>
<comment type="catalytic activity">
    <reaction evidence="8">
        <text>2-C-methyl-D-erythritol 4-phosphate + NADP(+) = 1-deoxy-D-xylulose 5-phosphate + NADPH + H(+)</text>
        <dbReference type="Rhea" id="RHEA:13717"/>
        <dbReference type="ChEBI" id="CHEBI:15378"/>
        <dbReference type="ChEBI" id="CHEBI:57783"/>
        <dbReference type="ChEBI" id="CHEBI:57792"/>
        <dbReference type="ChEBI" id="CHEBI:58262"/>
        <dbReference type="ChEBI" id="CHEBI:58349"/>
        <dbReference type="EC" id="1.1.1.267"/>
    </reaction>
    <physiologicalReaction direction="right-to-left" evidence="8">
        <dbReference type="Rhea" id="RHEA:13719"/>
    </physiologicalReaction>
</comment>
<feature type="binding site" evidence="9">
    <location>
        <position position="11"/>
    </location>
    <ligand>
        <name>NADPH</name>
        <dbReference type="ChEBI" id="CHEBI:57783"/>
    </ligand>
</feature>
<organism evidence="13 14">
    <name type="scientific">Candidatus Merdibacter merdavium</name>
    <dbReference type="NCBI Taxonomy" id="2838692"/>
    <lineage>
        <taxon>Bacteria</taxon>
        <taxon>Bacillati</taxon>
        <taxon>Bacillota</taxon>
        <taxon>Erysipelotrichia</taxon>
        <taxon>Erysipelotrichales</taxon>
        <taxon>Erysipelotrichaceae</taxon>
        <taxon>Merdibacter</taxon>
    </lineage>
</organism>
<dbReference type="NCBIfam" id="TIGR00243">
    <property type="entry name" value="Dxr"/>
    <property type="match status" value="1"/>
</dbReference>
<evidence type="ECO:0000256" key="1">
    <source>
        <dbReference type="ARBA" id="ARBA00005094"/>
    </source>
</evidence>
<reference evidence="13" key="1">
    <citation type="journal article" date="2021" name="PeerJ">
        <title>Extensive microbial diversity within the chicken gut microbiome revealed by metagenomics and culture.</title>
        <authorList>
            <person name="Gilroy R."/>
            <person name="Ravi A."/>
            <person name="Getino M."/>
            <person name="Pursley I."/>
            <person name="Horton D.L."/>
            <person name="Alikhan N.F."/>
            <person name="Baker D."/>
            <person name="Gharbi K."/>
            <person name="Hall N."/>
            <person name="Watson M."/>
            <person name="Adriaenssens E.M."/>
            <person name="Foster-Nyarko E."/>
            <person name="Jarju S."/>
            <person name="Secka A."/>
            <person name="Antonio M."/>
            <person name="Oren A."/>
            <person name="Chaudhuri R.R."/>
            <person name="La Ragione R."/>
            <person name="Hildebrand F."/>
            <person name="Pallen M.J."/>
        </authorList>
    </citation>
    <scope>NUCLEOTIDE SEQUENCE</scope>
    <source>
        <strain evidence="13">CHK187-11901</strain>
    </source>
</reference>
<dbReference type="PANTHER" id="PTHR30525:SF0">
    <property type="entry name" value="1-DEOXY-D-XYLULOSE 5-PHOSPHATE REDUCTOISOMERASE, CHLOROPLASTIC"/>
    <property type="match status" value="1"/>
</dbReference>
<evidence type="ECO:0000313" key="13">
    <source>
        <dbReference type="EMBL" id="HJC37326.1"/>
    </source>
</evidence>
<dbReference type="SUPFAM" id="SSF55347">
    <property type="entry name" value="Glyceraldehyde-3-phosphate dehydrogenase-like, C-terminal domain"/>
    <property type="match status" value="1"/>
</dbReference>
<feature type="binding site" evidence="9">
    <location>
        <position position="36"/>
    </location>
    <ligand>
        <name>NADPH</name>
        <dbReference type="ChEBI" id="CHEBI:57783"/>
    </ligand>
</feature>
<feature type="binding site" evidence="9">
    <location>
        <position position="218"/>
    </location>
    <ligand>
        <name>Mn(2+)</name>
        <dbReference type="ChEBI" id="CHEBI:29035"/>
    </ligand>
</feature>
<evidence type="ECO:0000256" key="9">
    <source>
        <dbReference type="HAMAP-Rule" id="MF_00183"/>
    </source>
</evidence>
<evidence type="ECO:0000256" key="5">
    <source>
        <dbReference type="ARBA" id="ARBA00023002"/>
    </source>
</evidence>
<evidence type="ECO:0000256" key="4">
    <source>
        <dbReference type="ARBA" id="ARBA00022857"/>
    </source>
</evidence>
<keyword evidence="9" id="KW-0460">Magnesium</keyword>
<feature type="binding site" evidence="9">
    <location>
        <position position="215"/>
    </location>
    <ligand>
        <name>1-deoxy-D-xylulose 5-phosphate</name>
        <dbReference type="ChEBI" id="CHEBI:57792"/>
    </ligand>
</feature>
<dbReference type="SUPFAM" id="SSF69055">
    <property type="entry name" value="1-deoxy-D-xylulose-5-phosphate reductoisomerase, C-terminal domain"/>
    <property type="match status" value="1"/>
</dbReference>
<dbReference type="FunFam" id="3.40.50.720:FF:000045">
    <property type="entry name" value="1-deoxy-D-xylulose 5-phosphate reductoisomerase"/>
    <property type="match status" value="1"/>
</dbReference>
<dbReference type="HAMAP" id="MF_00183">
    <property type="entry name" value="DXP_reductoisom"/>
    <property type="match status" value="1"/>
</dbReference>
<dbReference type="Gene3D" id="1.10.1740.10">
    <property type="match status" value="1"/>
</dbReference>
<comment type="function">
    <text evidence="9">Catalyzes the NADPH-dependent rearrangement and reduction of 1-deoxy-D-xylulose-5-phosphate (DXP) to 2-C-methyl-D-erythritol 4-phosphate (MEP).</text>
</comment>
<feature type="domain" description="DXP reductoisomerase C-terminal" evidence="12">
    <location>
        <begin position="258"/>
        <end position="375"/>
    </location>
</feature>
<accession>A0A9D2NRM0</accession>
<comment type="caution">
    <text evidence="9">Lacks conserved residue(s) required for the propagation of feature annotation.</text>
</comment>
<dbReference type="EMBL" id="DWWM01000057">
    <property type="protein sequence ID" value="HJC37326.1"/>
    <property type="molecule type" value="Genomic_DNA"/>
</dbReference>
<feature type="binding site" evidence="9">
    <location>
        <position position="12"/>
    </location>
    <ligand>
        <name>NADPH</name>
        <dbReference type="ChEBI" id="CHEBI:57783"/>
    </ligand>
</feature>
<feature type="binding site" evidence="9">
    <location>
        <position position="149"/>
    </location>
    <ligand>
        <name>1-deoxy-D-xylulose 5-phosphate</name>
        <dbReference type="ChEBI" id="CHEBI:57792"/>
    </ligand>
</feature>
<feature type="binding site" evidence="9">
    <location>
        <position position="173"/>
    </location>
    <ligand>
        <name>1-deoxy-D-xylulose 5-phosphate</name>
        <dbReference type="ChEBI" id="CHEBI:57792"/>
    </ligand>
</feature>
<name>A0A9D2NRM0_9FIRM</name>
<feature type="binding site" evidence="9">
    <location>
        <position position="123"/>
    </location>
    <ligand>
        <name>NADPH</name>
        <dbReference type="ChEBI" id="CHEBI:57783"/>
    </ligand>
</feature>
<feature type="binding site" evidence="9">
    <location>
        <position position="196"/>
    </location>
    <ligand>
        <name>1-deoxy-D-xylulose 5-phosphate</name>
        <dbReference type="ChEBI" id="CHEBI:57792"/>
    </ligand>
</feature>
<gene>
    <name evidence="9 13" type="primary">dxr</name>
    <name evidence="13" type="ORF">H9702_09405</name>
</gene>
<dbReference type="Pfam" id="PF13288">
    <property type="entry name" value="DXPR_C"/>
    <property type="match status" value="1"/>
</dbReference>
<evidence type="ECO:0000256" key="3">
    <source>
        <dbReference type="ARBA" id="ARBA00022723"/>
    </source>
</evidence>
<evidence type="ECO:0000259" key="10">
    <source>
        <dbReference type="Pfam" id="PF02670"/>
    </source>
</evidence>
<evidence type="ECO:0000256" key="7">
    <source>
        <dbReference type="ARBA" id="ARBA00023229"/>
    </source>
</evidence>
<dbReference type="GO" id="GO:0070402">
    <property type="term" value="F:NADPH binding"/>
    <property type="evidence" value="ECO:0007669"/>
    <property type="project" value="InterPro"/>
</dbReference>
<dbReference type="InterPro" id="IPR026877">
    <property type="entry name" value="DXPR_C"/>
</dbReference>
<protein>
    <recommendedName>
        <fullName evidence="9">1-deoxy-D-xylulose 5-phosphate reductoisomerase</fullName>
        <shortName evidence="9">DXP reductoisomerase</shortName>
        <ecNumber evidence="9">1.1.1.267</ecNumber>
    </recommendedName>
    <alternativeName>
        <fullName evidence="9">1-deoxyxylulose-5-phosphate reductoisomerase</fullName>
    </alternativeName>
    <alternativeName>
        <fullName evidence="9">2-C-methyl-D-erythritol 4-phosphate synthase</fullName>
    </alternativeName>
</protein>
<comment type="cofactor">
    <cofactor evidence="9">
        <name>Mg(2+)</name>
        <dbReference type="ChEBI" id="CHEBI:18420"/>
    </cofactor>
    <cofactor evidence="9">
        <name>Mn(2+)</name>
        <dbReference type="ChEBI" id="CHEBI:29035"/>
    </cofactor>
</comment>
<sequence>MKRIVLLGASGSIGMQTIDVVTHHSDRFCICALSVGHNLAQLEKLLAQLPQVRKVCVAEEQDHERLSRKYPQLDWYWGEEGLLALAAWSEYDLLVNAVVGFRGLHPTLCAISHRHDVALANKESLVAGGELVKAALREHGVNLYPIDSEHSAIFQCLRGNDPKEVRRLIITASGGSFRDRTREELTAVSVKEALHHPNWNMGGRITIDSATMMNKGFEVIEAHHLFELPYEQIDVLIHRESVIHSMVEYQDHAIIAQLGSADMRVPIQYALSYPHRLVMEQAKPFDFMNYPQLHFEAASFARWPLLAAAYDTGKKGGNLGAVMNGADEMAVELFLKGAIGFLDIEHSVIDALAQADFVPDPDYAVLEKSDAWARAFVREKWKGAF</sequence>
<dbReference type="InterPro" id="IPR036169">
    <property type="entry name" value="DXPR_C_sf"/>
</dbReference>
<feature type="binding site" evidence="9">
    <location>
        <position position="121"/>
    </location>
    <ligand>
        <name>NADPH</name>
        <dbReference type="ChEBI" id="CHEBI:57783"/>
    </ligand>
</feature>
<dbReference type="InterPro" id="IPR003821">
    <property type="entry name" value="DXP_reductoisomerase"/>
</dbReference>
<feature type="binding site" evidence="9">
    <location>
        <position position="218"/>
    </location>
    <ligand>
        <name>1-deoxy-D-xylulose 5-phosphate</name>
        <dbReference type="ChEBI" id="CHEBI:57792"/>
    </ligand>
</feature>
<feature type="domain" description="1-deoxy-D-xylulose 5-phosphate reductoisomerase N-terminal" evidence="10">
    <location>
        <begin position="4"/>
        <end position="129"/>
    </location>
</feature>
<feature type="binding site" evidence="9">
    <location>
        <position position="13"/>
    </location>
    <ligand>
        <name>NADPH</name>
        <dbReference type="ChEBI" id="CHEBI:57783"/>
    </ligand>
</feature>
<keyword evidence="7 9" id="KW-0414">Isoprene biosynthesis</keyword>
<keyword evidence="4 9" id="KW-0521">NADP</keyword>
<evidence type="ECO:0000256" key="6">
    <source>
        <dbReference type="ARBA" id="ARBA00023211"/>
    </source>
</evidence>
<comment type="caution">
    <text evidence="13">The sequence shown here is derived from an EMBL/GenBank/DDBJ whole genome shotgun (WGS) entry which is preliminary data.</text>
</comment>
<feature type="binding site" evidence="9">
    <location>
        <position position="209"/>
    </location>
    <ligand>
        <name>1-deoxy-D-xylulose 5-phosphate</name>
        <dbReference type="ChEBI" id="CHEBI:57792"/>
    </ligand>
</feature>